<protein>
    <recommendedName>
        <fullName evidence="2">Tip attachment protein J domain-containing protein</fullName>
    </recommendedName>
</protein>
<proteinExistence type="predicted"/>
<evidence type="ECO:0000313" key="1">
    <source>
        <dbReference type="EMBL" id="KKM22392.1"/>
    </source>
</evidence>
<feature type="non-terminal residue" evidence="1">
    <location>
        <position position="1"/>
    </location>
</feature>
<gene>
    <name evidence="1" type="ORF">LCGC14_1625790</name>
</gene>
<dbReference type="NCBIfam" id="NF041539">
    <property type="entry name" value="choice_anch_R"/>
    <property type="match status" value="1"/>
</dbReference>
<accession>A0A0F9I4D3</accession>
<name>A0A0F9I4D3_9ZZZZ</name>
<comment type="caution">
    <text evidence="1">The sequence shown here is derived from an EMBL/GenBank/DDBJ whole genome shotgun (WGS) entry which is preliminary data.</text>
</comment>
<dbReference type="EMBL" id="LAZR01013341">
    <property type="protein sequence ID" value="KKM22392.1"/>
    <property type="molecule type" value="Genomic_DNA"/>
</dbReference>
<reference evidence="1" key="1">
    <citation type="journal article" date="2015" name="Nature">
        <title>Complex archaea that bridge the gap between prokaryotes and eukaryotes.</title>
        <authorList>
            <person name="Spang A."/>
            <person name="Saw J.H."/>
            <person name="Jorgensen S.L."/>
            <person name="Zaremba-Niedzwiedzka K."/>
            <person name="Martijn J."/>
            <person name="Lind A.E."/>
            <person name="van Eijk R."/>
            <person name="Schleper C."/>
            <person name="Guy L."/>
            <person name="Ettema T.J."/>
        </authorList>
    </citation>
    <scope>NUCLEOTIDE SEQUENCE</scope>
</reference>
<sequence length="840" mass="92959">GFKLEKGARDIQEFPQTPSTIHFGPGGTKFGDWEPGFSHLEQRTWTGGRGLDDFSLDVTRFYDSLNAFTMLEDKCFSAMQWRFATGLRVTHENLPGDVNWQALTGNERYVSATFTVGSSSMAADNLEFWIRRIGSPGTLTAEIWTNSGGDPNAVVASATKTVTVTEITDWVSLFHTFDLSAASDLSSTTKYHAVLYGASTDNAANHWEVGVDSSESAGSGSRDSSDGETWGTAPFALYYRLSDADINRKWHFFNYKGQLYAVDQRAGGGNSGVFMNGERGRVTSASSTTLRDTNMGEDGSWVSSQWNGWWVQIVRGTGSGQRRKITGNSTGGTITVKESWDETPDTTSDYVVYGGDAWQELTMSNNDISGVVSDVDVFGGIVVMARGENQVAYFMRYSNGGHAGDNAPTDDKTKVDLVKSGYDTVDGSIVWLGRNADVTVAKMKTFTWLSPAVGDIGDAINVGSDAWLMTNMKNHAGKLHIFKESGLYIINNDRARKRNIGLGFIKSGNNGEMMIVHDTDLYFSWGGFSVQRLIGGSLASIGPDKGTGLPSGRESKAVSAKSHPAGMFVCMNGRRGKTSSVLFYNNDRLGWHEIFRAWGSGKQVQKIAWQDNPGTKPRLWISVNGDIVYQEWPTRALNPLENAGVNYQHEFYITLADMDMGVARLPKFFKEVTLLTENLATGIEAYVEYQLDKDIGGTEWIQAGTIHLSPEQSVDIRRGNARRIRIRIRMLTNDASTPPILTATVLEAFARTPLKYQWNMRVKIASNQKTKRSTPDHKPDDILTWLKNAAKQAEVLHMRSRWKQMDDIYVIVEPPSLMRSFANAIRKTWKGSVVFTVREA</sequence>
<dbReference type="AlphaFoldDB" id="A0A0F9I4D3"/>
<evidence type="ECO:0008006" key="2">
    <source>
        <dbReference type="Google" id="ProtNLM"/>
    </source>
</evidence>
<organism evidence="1">
    <name type="scientific">marine sediment metagenome</name>
    <dbReference type="NCBI Taxonomy" id="412755"/>
    <lineage>
        <taxon>unclassified sequences</taxon>
        <taxon>metagenomes</taxon>
        <taxon>ecological metagenomes</taxon>
    </lineage>
</organism>